<feature type="chain" id="PRO_5042851448" evidence="2">
    <location>
        <begin position="20"/>
        <end position="214"/>
    </location>
</feature>
<evidence type="ECO:0000256" key="2">
    <source>
        <dbReference type="SAM" id="SignalP"/>
    </source>
</evidence>
<gene>
    <name evidence="3" type="ORF">R5R35_002763</name>
</gene>
<keyword evidence="2" id="KW-0732">Signal</keyword>
<accession>A0AAN9ZG72</accession>
<comment type="caution">
    <text evidence="3">The sequence shown here is derived from an EMBL/GenBank/DDBJ whole genome shotgun (WGS) entry which is preliminary data.</text>
</comment>
<organism evidence="3 4">
    <name type="scientific">Gryllus longicercus</name>
    <dbReference type="NCBI Taxonomy" id="2509291"/>
    <lineage>
        <taxon>Eukaryota</taxon>
        <taxon>Metazoa</taxon>
        <taxon>Ecdysozoa</taxon>
        <taxon>Arthropoda</taxon>
        <taxon>Hexapoda</taxon>
        <taxon>Insecta</taxon>
        <taxon>Pterygota</taxon>
        <taxon>Neoptera</taxon>
        <taxon>Polyneoptera</taxon>
        <taxon>Orthoptera</taxon>
        <taxon>Ensifera</taxon>
        <taxon>Gryllidea</taxon>
        <taxon>Grylloidea</taxon>
        <taxon>Gryllidae</taxon>
        <taxon>Gryllinae</taxon>
        <taxon>Gryllus</taxon>
    </lineage>
</organism>
<dbReference type="AlphaFoldDB" id="A0AAN9ZG72"/>
<evidence type="ECO:0000256" key="1">
    <source>
        <dbReference type="SAM" id="Coils"/>
    </source>
</evidence>
<feature type="signal peptide" evidence="2">
    <location>
        <begin position="1"/>
        <end position="19"/>
    </location>
</feature>
<reference evidence="3 4" key="1">
    <citation type="submission" date="2024-03" db="EMBL/GenBank/DDBJ databases">
        <title>The genome assembly and annotation of the cricket Gryllus longicercus Weissman &amp; Gray.</title>
        <authorList>
            <person name="Szrajer S."/>
            <person name="Gray D."/>
            <person name="Ylla G."/>
        </authorList>
    </citation>
    <scope>NUCLEOTIDE SEQUENCE [LARGE SCALE GENOMIC DNA]</scope>
    <source>
        <strain evidence="3">DAG 2021-001</strain>
        <tissue evidence="3">Whole body minus gut</tissue>
    </source>
</reference>
<feature type="coiled-coil region" evidence="1">
    <location>
        <begin position="91"/>
        <end position="167"/>
    </location>
</feature>
<evidence type="ECO:0000313" key="3">
    <source>
        <dbReference type="EMBL" id="KAK7872309.1"/>
    </source>
</evidence>
<keyword evidence="1" id="KW-0175">Coiled coil</keyword>
<proteinExistence type="predicted"/>
<name>A0AAN9ZG72_9ORTH</name>
<keyword evidence="4" id="KW-1185">Reference proteome</keyword>
<evidence type="ECO:0000313" key="4">
    <source>
        <dbReference type="Proteomes" id="UP001378592"/>
    </source>
</evidence>
<sequence>MLDLLFLFLCLGVFFLCQLRESMREKSVITSYNQSGNVHSHELGTVQQEVQESKLDTNICKIVKHLEEEQKVLFQHLKKALAFGDEMQVAYSFSEKKVMRLERELDDKENEAIRTLQKLGKKEDLVFCLSERNNYYKREVHRLLLENSSLRQRVELLSKEVQEWKNKFDLPIYESSSRHKCQEDIRINPWNQVACNTEEVCTESQEESSIVTRL</sequence>
<dbReference type="EMBL" id="JAZDUA010000026">
    <property type="protein sequence ID" value="KAK7872309.1"/>
    <property type="molecule type" value="Genomic_DNA"/>
</dbReference>
<dbReference type="Proteomes" id="UP001378592">
    <property type="component" value="Unassembled WGS sequence"/>
</dbReference>
<protein>
    <submittedName>
        <fullName evidence="3">Uncharacterized protein</fullName>
    </submittedName>
</protein>